<sequence length="245" mass="26454">MTEQQHPDQNRNQDPIDQEKPTPAASASPEPARTREQVVLDRMGGRRGFIYSTIPIVVFVTANLFLPLVATLGIAVSVGGALTAIRIIRGERWTSAAAGLVGVAVAATIVGLTGSAKNYFLLGIWAYFAGFVIAVVSVLIRWPVSGIIWNFLHAGKYRWRSDRSVMRAHSLATLAAAAVLGSRFVIQQWLYLADSTSGLGIARIAMGTPLSALVAVVGFWAFRHSSKQLIKRPDHAPEVPGDGRR</sequence>
<evidence type="ECO:0000256" key="2">
    <source>
        <dbReference type="SAM" id="Phobius"/>
    </source>
</evidence>
<keyword evidence="4" id="KW-1185">Reference proteome</keyword>
<dbReference type="EMBL" id="VFPH01000001">
    <property type="protein sequence ID" value="TQM43791.1"/>
    <property type="molecule type" value="Genomic_DNA"/>
</dbReference>
<protein>
    <submittedName>
        <fullName evidence="3">Uncharacterized protein DUF3159</fullName>
    </submittedName>
</protein>
<reference evidence="3 4" key="1">
    <citation type="submission" date="2019-06" db="EMBL/GenBank/DDBJ databases">
        <title>Sequencing the genomes of 1000 actinobacteria strains.</title>
        <authorList>
            <person name="Klenk H.-P."/>
        </authorList>
    </citation>
    <scope>NUCLEOTIDE SEQUENCE [LARGE SCALE GENOMIC DNA]</scope>
    <source>
        <strain evidence="3 4">DSM 45511</strain>
    </source>
</reference>
<keyword evidence="2" id="KW-0812">Transmembrane</keyword>
<comment type="caution">
    <text evidence="3">The sequence shown here is derived from an EMBL/GenBank/DDBJ whole genome shotgun (WGS) entry which is preliminary data.</text>
</comment>
<evidence type="ECO:0000313" key="3">
    <source>
        <dbReference type="EMBL" id="TQM43791.1"/>
    </source>
</evidence>
<feature type="transmembrane region" description="Helical" evidence="2">
    <location>
        <begin position="119"/>
        <end position="144"/>
    </location>
</feature>
<dbReference type="OrthoDB" id="5244221at2"/>
<feature type="region of interest" description="Disordered" evidence="1">
    <location>
        <begin position="1"/>
        <end position="36"/>
    </location>
</feature>
<name>A0A543GCK5_9PSEU</name>
<feature type="compositionally biased region" description="Basic and acidic residues" evidence="1">
    <location>
        <begin position="1"/>
        <end position="11"/>
    </location>
</feature>
<gene>
    <name evidence="3" type="ORF">FB388_1143</name>
</gene>
<keyword evidence="2" id="KW-0472">Membrane</keyword>
<feature type="compositionally biased region" description="Low complexity" evidence="1">
    <location>
        <begin position="21"/>
        <end position="31"/>
    </location>
</feature>
<proteinExistence type="predicted"/>
<keyword evidence="2" id="KW-1133">Transmembrane helix</keyword>
<dbReference type="Pfam" id="PF11361">
    <property type="entry name" value="DUF3159"/>
    <property type="match status" value="1"/>
</dbReference>
<accession>A0A543GCK5</accession>
<evidence type="ECO:0000256" key="1">
    <source>
        <dbReference type="SAM" id="MobiDB-lite"/>
    </source>
</evidence>
<feature type="transmembrane region" description="Helical" evidence="2">
    <location>
        <begin position="198"/>
        <end position="222"/>
    </location>
</feature>
<dbReference type="RefSeq" id="WP_142097840.1">
    <property type="nucleotide sequence ID" value="NZ_VFPH01000001.1"/>
</dbReference>
<dbReference type="AlphaFoldDB" id="A0A543GCK5"/>
<dbReference type="Proteomes" id="UP000319818">
    <property type="component" value="Unassembled WGS sequence"/>
</dbReference>
<feature type="transmembrane region" description="Helical" evidence="2">
    <location>
        <begin position="49"/>
        <end position="82"/>
    </location>
</feature>
<organism evidence="3 4">
    <name type="scientific">Pseudonocardia cypriaca</name>
    <dbReference type="NCBI Taxonomy" id="882449"/>
    <lineage>
        <taxon>Bacteria</taxon>
        <taxon>Bacillati</taxon>
        <taxon>Actinomycetota</taxon>
        <taxon>Actinomycetes</taxon>
        <taxon>Pseudonocardiales</taxon>
        <taxon>Pseudonocardiaceae</taxon>
        <taxon>Pseudonocardia</taxon>
    </lineage>
</organism>
<evidence type="ECO:0000313" key="4">
    <source>
        <dbReference type="Proteomes" id="UP000319818"/>
    </source>
</evidence>
<feature type="transmembrane region" description="Helical" evidence="2">
    <location>
        <begin position="165"/>
        <end position="186"/>
    </location>
</feature>
<dbReference type="InterPro" id="IPR016566">
    <property type="entry name" value="UCP010219"/>
</dbReference>
<feature type="transmembrane region" description="Helical" evidence="2">
    <location>
        <begin position="94"/>
        <end position="113"/>
    </location>
</feature>